<evidence type="ECO:0000256" key="1">
    <source>
        <dbReference type="SAM" id="Coils"/>
    </source>
</evidence>
<reference evidence="3" key="1">
    <citation type="submission" date="2023-06" db="EMBL/GenBank/DDBJ databases">
        <authorList>
            <person name="Zhang S."/>
        </authorList>
    </citation>
    <scope>NUCLEOTIDE SEQUENCE</scope>
    <source>
        <strain evidence="3">SG2303</strain>
    </source>
</reference>
<keyword evidence="1" id="KW-0175">Coiled coil</keyword>
<keyword evidence="4" id="KW-1185">Reference proteome</keyword>
<proteinExistence type="predicted"/>
<organism evidence="3 4">
    <name type="scientific">Crenobacter oryzisoli</name>
    <dbReference type="NCBI Taxonomy" id="3056844"/>
    <lineage>
        <taxon>Bacteria</taxon>
        <taxon>Pseudomonadati</taxon>
        <taxon>Pseudomonadota</taxon>
        <taxon>Betaproteobacteria</taxon>
        <taxon>Neisseriales</taxon>
        <taxon>Neisseriaceae</taxon>
        <taxon>Crenobacter</taxon>
    </lineage>
</organism>
<dbReference type="EMBL" id="JAUEDK010000021">
    <property type="protein sequence ID" value="MDN0075737.1"/>
    <property type="molecule type" value="Genomic_DNA"/>
</dbReference>
<gene>
    <name evidence="3" type="ORF">QU481_12645</name>
</gene>
<keyword evidence="2" id="KW-0732">Signal</keyword>
<protein>
    <recommendedName>
        <fullName evidence="5">DUF4398 domain-containing protein</fullName>
    </recommendedName>
</protein>
<evidence type="ECO:0000256" key="2">
    <source>
        <dbReference type="SAM" id="SignalP"/>
    </source>
</evidence>
<accession>A0ABT7XPM1</accession>
<comment type="caution">
    <text evidence="3">The sequence shown here is derived from an EMBL/GenBank/DDBJ whole genome shotgun (WGS) entry which is preliminary data.</text>
</comment>
<name>A0ABT7XPM1_9NEIS</name>
<sequence>MSGVATRAGLALLAGLWLGGALAQTADEQLLSAQMAFQDASSRVNGAKMTLKSAEDAKKLADGRLADAQAAAQKAAADLAAAQSAKSAADSVERQATQALNAAWQRKESGG</sequence>
<evidence type="ECO:0000313" key="4">
    <source>
        <dbReference type="Proteomes" id="UP001168540"/>
    </source>
</evidence>
<evidence type="ECO:0008006" key="5">
    <source>
        <dbReference type="Google" id="ProtNLM"/>
    </source>
</evidence>
<feature type="coiled-coil region" evidence="1">
    <location>
        <begin position="51"/>
        <end position="85"/>
    </location>
</feature>
<dbReference type="Proteomes" id="UP001168540">
    <property type="component" value="Unassembled WGS sequence"/>
</dbReference>
<feature type="chain" id="PRO_5047295925" description="DUF4398 domain-containing protein" evidence="2">
    <location>
        <begin position="24"/>
        <end position="111"/>
    </location>
</feature>
<evidence type="ECO:0000313" key="3">
    <source>
        <dbReference type="EMBL" id="MDN0075737.1"/>
    </source>
</evidence>
<feature type="signal peptide" evidence="2">
    <location>
        <begin position="1"/>
        <end position="23"/>
    </location>
</feature>
<dbReference type="RefSeq" id="WP_289830378.1">
    <property type="nucleotide sequence ID" value="NZ_JAUEDK010000021.1"/>
</dbReference>